<evidence type="ECO:0000256" key="4">
    <source>
        <dbReference type="ARBA" id="ARBA00022989"/>
    </source>
</evidence>
<proteinExistence type="predicted"/>
<dbReference type="KEGG" id="bmic:BMR1_01G03200"/>
<dbReference type="EC" id="2.7.8.11" evidence="9"/>
<evidence type="ECO:0000256" key="2">
    <source>
        <dbReference type="ARBA" id="ARBA00022679"/>
    </source>
</evidence>
<keyword evidence="5" id="KW-0443">Lipid metabolism</keyword>
<keyword evidence="10" id="KW-1185">Reference proteome</keyword>
<keyword evidence="7" id="KW-1208">Phospholipid metabolism</keyword>
<dbReference type="Proteomes" id="UP000002899">
    <property type="component" value="Chromosome I"/>
</dbReference>
<keyword evidence="4 8" id="KW-1133">Transmembrane helix</keyword>
<dbReference type="GO" id="GO:0006661">
    <property type="term" value="P:phosphatidylinositol biosynthetic process"/>
    <property type="evidence" value="ECO:0007669"/>
    <property type="project" value="TreeGrafter"/>
</dbReference>
<feature type="transmembrane region" description="Helical" evidence="8">
    <location>
        <begin position="100"/>
        <end position="124"/>
    </location>
</feature>
<keyword evidence="2 9" id="KW-0808">Transferase</keyword>
<dbReference type="GO" id="GO:0003881">
    <property type="term" value="F:CDP-diacylglycerol-inositol 3-phosphatidyltransferase activity"/>
    <property type="evidence" value="ECO:0007669"/>
    <property type="project" value="UniProtKB-EC"/>
</dbReference>
<evidence type="ECO:0000313" key="10">
    <source>
        <dbReference type="Proteomes" id="UP000002899"/>
    </source>
</evidence>
<feature type="transmembrane region" description="Helical" evidence="8">
    <location>
        <begin position="145"/>
        <end position="163"/>
    </location>
</feature>
<keyword evidence="3 8" id="KW-0812">Transmembrane</keyword>
<evidence type="ECO:0000256" key="3">
    <source>
        <dbReference type="ARBA" id="ARBA00022692"/>
    </source>
</evidence>
<reference evidence="9 10" key="3">
    <citation type="journal article" date="2016" name="Sci. Rep.">
        <title>Genome-wide diversity and gene expression profiling of Babesia microti isolates identify polymorphic genes that mediate host-pathogen interactions.</title>
        <authorList>
            <person name="Silva J.C."/>
            <person name="Cornillot E."/>
            <person name="McCracken C."/>
            <person name="Usmani-Brown S."/>
            <person name="Dwivedi A."/>
            <person name="Ifeonu O.O."/>
            <person name="Crabtree J."/>
            <person name="Gotia H.T."/>
            <person name="Virji A.Z."/>
            <person name="Reynes C."/>
            <person name="Colinge J."/>
            <person name="Kumar V."/>
            <person name="Lawres L."/>
            <person name="Pazzi J.E."/>
            <person name="Pablo J.V."/>
            <person name="Hung C."/>
            <person name="Brancato J."/>
            <person name="Kumari P."/>
            <person name="Orvis J."/>
            <person name="Tretina K."/>
            <person name="Chibucos M."/>
            <person name="Ott S."/>
            <person name="Sadzewicz L."/>
            <person name="Sengamalay N."/>
            <person name="Shetty A.C."/>
            <person name="Su Q."/>
            <person name="Tallon L."/>
            <person name="Fraser C.M."/>
            <person name="Frutos R."/>
            <person name="Molina D.M."/>
            <person name="Krause P.J."/>
            <person name="Ben Mamoun C."/>
        </authorList>
    </citation>
    <scope>NUCLEOTIDE SEQUENCE [LARGE SCALE GENOMIC DNA]</scope>
    <source>
        <strain evidence="9 10">RI</strain>
    </source>
</reference>
<dbReference type="Gene3D" id="1.20.120.1760">
    <property type="match status" value="1"/>
</dbReference>
<comment type="subcellular location">
    <subcellularLocation>
        <location evidence="1">Membrane</location>
        <topology evidence="1">Multi-pass membrane protein</topology>
    </subcellularLocation>
</comment>
<dbReference type="EMBL" id="FO082871">
    <property type="protein sequence ID" value="SIO73456.1"/>
    <property type="molecule type" value="Genomic_DNA"/>
</dbReference>
<evidence type="ECO:0000256" key="5">
    <source>
        <dbReference type="ARBA" id="ARBA00023098"/>
    </source>
</evidence>
<protein>
    <submittedName>
        <fullName evidence="9">CDP-diacylglycerol--inositol 3-phosphatidyltransferase</fullName>
        <ecNumber evidence="9">2.7.8.11</ecNumber>
    </submittedName>
</protein>
<gene>
    <name evidence="9" type="ORF">BMR1_01G03200</name>
</gene>
<dbReference type="InterPro" id="IPR000462">
    <property type="entry name" value="CDP-OH_P_trans"/>
</dbReference>
<sequence length="213" mass="25493">MNNVKQEKPKLINWPNTITLFRYCLIFVSWNYKQDYRFIVHSIVLYNISCLMDICDGYISRKLGQRTIVGALIDQIVDRASTMTSCIDVIIVFPEYKIPIYLWMVTDIFGHWIYFYSCCYVGAIDHKLTDSNNVLMQWYYRCKPLMFLSIVCTETFWISAYWYKTMPYHLNYIAVKSMILTLPLAFYRTIICIYQIYHGINKTICHEKKLYDK</sequence>
<feature type="transmembrane region" description="Helical" evidence="8">
    <location>
        <begin position="38"/>
        <end position="55"/>
    </location>
</feature>
<evidence type="ECO:0000256" key="1">
    <source>
        <dbReference type="ARBA" id="ARBA00004141"/>
    </source>
</evidence>
<reference evidence="9 10" key="1">
    <citation type="journal article" date="2012" name="Nucleic Acids Res.">
        <title>Sequencing of the smallest Apicomplexan genome from the human pathogen Babesia microti.</title>
        <authorList>
            <person name="Cornillot E."/>
            <person name="Hadj-Kaddour K."/>
            <person name="Dassouli A."/>
            <person name="Noel B."/>
            <person name="Ranwez V."/>
            <person name="Vacherie B."/>
            <person name="Augagneur Y."/>
            <person name="Bres V."/>
            <person name="Duclos A."/>
            <person name="Randazzo S."/>
            <person name="Carcy B."/>
            <person name="Debierre-Grockiego F."/>
            <person name="Delbecq S."/>
            <person name="Moubri-Menage K."/>
            <person name="Shams-Eldin H."/>
            <person name="Usmani-Brown S."/>
            <person name="Bringaud F."/>
            <person name="Wincker P."/>
            <person name="Vivares C.P."/>
            <person name="Schwarz R.T."/>
            <person name="Schetters T.P."/>
            <person name="Krause P.J."/>
            <person name="Gorenflot A."/>
            <person name="Berry V."/>
            <person name="Barbe V."/>
            <person name="Ben Mamoun C."/>
        </authorList>
    </citation>
    <scope>NUCLEOTIDE SEQUENCE [LARGE SCALE GENOMIC DNA]</scope>
    <source>
        <strain evidence="9 10">RI</strain>
    </source>
</reference>
<dbReference type="RefSeq" id="XP_021337553.1">
    <property type="nucleotide sequence ID" value="XM_021482970.1"/>
</dbReference>
<dbReference type="VEuPathDB" id="PiroplasmaDB:BMR1_01G03200"/>
<dbReference type="AlphaFoldDB" id="A0A1N6LX61"/>
<dbReference type="PANTHER" id="PTHR15362">
    <property type="entry name" value="PHOSPHATIDYLINOSITOL SYNTHASE"/>
    <property type="match status" value="1"/>
</dbReference>
<evidence type="ECO:0000256" key="7">
    <source>
        <dbReference type="ARBA" id="ARBA00023264"/>
    </source>
</evidence>
<name>A0A1N6LX61_BABMR</name>
<evidence type="ECO:0000256" key="8">
    <source>
        <dbReference type="SAM" id="Phobius"/>
    </source>
</evidence>
<dbReference type="OrthoDB" id="10251079at2759"/>
<dbReference type="PANTHER" id="PTHR15362:SF4">
    <property type="entry name" value="CDP-DIACYLGLYCEROL--INOSITOL 3-PHOSPHATIDYLTRANSFERASE"/>
    <property type="match status" value="1"/>
</dbReference>
<dbReference type="GeneID" id="24423715"/>
<keyword evidence="6 8" id="KW-0472">Membrane</keyword>
<accession>A0A1N6LX61</accession>
<evidence type="ECO:0000313" key="9">
    <source>
        <dbReference type="EMBL" id="SIO73456.1"/>
    </source>
</evidence>
<dbReference type="Pfam" id="PF01066">
    <property type="entry name" value="CDP-OH_P_transf"/>
    <property type="match status" value="1"/>
</dbReference>
<dbReference type="GO" id="GO:0005794">
    <property type="term" value="C:Golgi apparatus"/>
    <property type="evidence" value="ECO:0007669"/>
    <property type="project" value="TreeGrafter"/>
</dbReference>
<dbReference type="InterPro" id="IPR043130">
    <property type="entry name" value="CDP-OH_PTrfase_TM_dom"/>
</dbReference>
<evidence type="ECO:0000256" key="6">
    <source>
        <dbReference type="ARBA" id="ARBA00023136"/>
    </source>
</evidence>
<reference evidence="9 10" key="2">
    <citation type="journal article" date="2013" name="PLoS ONE">
        <title>Whole genome mapping and re-organization of the nuclear and mitochondrial genomes of Babesia microti isolates.</title>
        <authorList>
            <person name="Cornillot E."/>
            <person name="Dassouli A."/>
            <person name="Garg A."/>
            <person name="Pachikara N."/>
            <person name="Randazzo S."/>
            <person name="Depoix D."/>
            <person name="Carcy B."/>
            <person name="Delbecq S."/>
            <person name="Frutos R."/>
            <person name="Silva J.C."/>
            <person name="Sutton R."/>
            <person name="Krause P.J."/>
            <person name="Mamoun C.B."/>
        </authorList>
    </citation>
    <scope>NUCLEOTIDE SEQUENCE [LARGE SCALE GENOMIC DNA]</scope>
    <source>
        <strain evidence="9 10">RI</strain>
    </source>
</reference>
<organism evidence="9 10">
    <name type="scientific">Babesia microti (strain RI)</name>
    <dbReference type="NCBI Taxonomy" id="1133968"/>
    <lineage>
        <taxon>Eukaryota</taxon>
        <taxon>Sar</taxon>
        <taxon>Alveolata</taxon>
        <taxon>Apicomplexa</taxon>
        <taxon>Aconoidasida</taxon>
        <taxon>Piroplasmida</taxon>
        <taxon>Babesiidae</taxon>
        <taxon>Babesia</taxon>
    </lineage>
</organism>
<dbReference type="GO" id="GO:0016020">
    <property type="term" value="C:membrane"/>
    <property type="evidence" value="ECO:0007669"/>
    <property type="project" value="UniProtKB-SubCell"/>
</dbReference>